<dbReference type="PROSITE" id="PS50088">
    <property type="entry name" value="ANK_REPEAT"/>
    <property type="match status" value="6"/>
</dbReference>
<evidence type="ECO:0000256" key="1">
    <source>
        <dbReference type="ARBA" id="ARBA00022737"/>
    </source>
</evidence>
<feature type="repeat" description="ANK" evidence="3">
    <location>
        <begin position="125"/>
        <end position="157"/>
    </location>
</feature>
<feature type="non-terminal residue" evidence="4">
    <location>
        <position position="501"/>
    </location>
</feature>
<dbReference type="PANTHER" id="PTHR24171">
    <property type="entry name" value="ANKYRIN REPEAT DOMAIN-CONTAINING PROTEIN 39-RELATED"/>
    <property type="match status" value="1"/>
</dbReference>
<protein>
    <submittedName>
        <fullName evidence="4">AKD1B protein</fullName>
    </submittedName>
</protein>
<organism evidence="4 5">
    <name type="scientific">Polypterus senegalus</name>
    <name type="common">Senegal bichir</name>
    <dbReference type="NCBI Taxonomy" id="55291"/>
    <lineage>
        <taxon>Eukaryota</taxon>
        <taxon>Metazoa</taxon>
        <taxon>Chordata</taxon>
        <taxon>Craniata</taxon>
        <taxon>Vertebrata</taxon>
        <taxon>Euteleostomi</taxon>
        <taxon>Actinopterygii</taxon>
        <taxon>Polypteriformes</taxon>
        <taxon>Polypteridae</taxon>
        <taxon>Polypterus</taxon>
    </lineage>
</organism>
<feature type="repeat" description="ANK" evidence="3">
    <location>
        <begin position="233"/>
        <end position="265"/>
    </location>
</feature>
<dbReference type="PROSITE" id="PS50297">
    <property type="entry name" value="ANK_REP_REGION"/>
    <property type="match status" value="5"/>
</dbReference>
<feature type="repeat" description="ANK" evidence="3">
    <location>
        <begin position="92"/>
        <end position="124"/>
    </location>
</feature>
<feature type="non-terminal residue" evidence="4">
    <location>
        <position position="1"/>
    </location>
</feature>
<dbReference type="PANTHER" id="PTHR24171:SF10">
    <property type="entry name" value="ANKYRIN REPEAT DOMAIN-CONTAINING PROTEIN 29-LIKE"/>
    <property type="match status" value="1"/>
</dbReference>
<dbReference type="Pfam" id="PF13637">
    <property type="entry name" value="Ank_4"/>
    <property type="match status" value="1"/>
</dbReference>
<feature type="repeat" description="ANK" evidence="3">
    <location>
        <begin position="299"/>
        <end position="331"/>
    </location>
</feature>
<accession>A0A8X7XE50</accession>
<gene>
    <name evidence="4" type="primary">Ankdd1b</name>
    <name evidence="4" type="ORF">GTO96_0020374</name>
</gene>
<evidence type="ECO:0000313" key="4">
    <source>
        <dbReference type="EMBL" id="KAG2466478.1"/>
    </source>
</evidence>
<dbReference type="Gene3D" id="1.25.40.20">
    <property type="entry name" value="Ankyrin repeat-containing domain"/>
    <property type="match status" value="4"/>
</dbReference>
<dbReference type="InterPro" id="IPR036770">
    <property type="entry name" value="Ankyrin_rpt-contain_sf"/>
</dbReference>
<dbReference type="InterPro" id="IPR002110">
    <property type="entry name" value="Ankyrin_rpt"/>
</dbReference>
<dbReference type="SUPFAM" id="SSF47986">
    <property type="entry name" value="DEATH domain"/>
    <property type="match status" value="1"/>
</dbReference>
<dbReference type="PRINTS" id="PR01415">
    <property type="entry name" value="ANKYRIN"/>
</dbReference>
<comment type="caution">
    <text evidence="4">The sequence shown here is derived from an EMBL/GenBank/DDBJ whole genome shotgun (WGS) entry which is preliminary data.</text>
</comment>
<dbReference type="InterPro" id="IPR011029">
    <property type="entry name" value="DEATH-like_dom_sf"/>
</dbReference>
<evidence type="ECO:0000256" key="2">
    <source>
        <dbReference type="ARBA" id="ARBA00023043"/>
    </source>
</evidence>
<dbReference type="Proteomes" id="UP000886611">
    <property type="component" value="Unassembled WGS sequence"/>
</dbReference>
<name>A0A8X7XE50_POLSE</name>
<keyword evidence="1" id="KW-0677">Repeat</keyword>
<dbReference type="EMBL" id="JAATIS010001241">
    <property type="protein sequence ID" value="KAG2466478.1"/>
    <property type="molecule type" value="Genomic_DNA"/>
</dbReference>
<reference evidence="4 5" key="1">
    <citation type="journal article" date="2021" name="Cell">
        <title>Tracing the genetic footprints of vertebrate landing in non-teleost ray-finned fishes.</title>
        <authorList>
            <person name="Bi X."/>
            <person name="Wang K."/>
            <person name="Yang L."/>
            <person name="Pan H."/>
            <person name="Jiang H."/>
            <person name="Wei Q."/>
            <person name="Fang M."/>
            <person name="Yu H."/>
            <person name="Zhu C."/>
            <person name="Cai Y."/>
            <person name="He Y."/>
            <person name="Gan X."/>
            <person name="Zeng H."/>
            <person name="Yu D."/>
            <person name="Zhu Y."/>
            <person name="Jiang H."/>
            <person name="Qiu Q."/>
            <person name="Yang H."/>
            <person name="Zhang Y.E."/>
            <person name="Wang W."/>
            <person name="Zhu M."/>
            <person name="He S."/>
            <person name="Zhang G."/>
        </authorList>
    </citation>
    <scope>NUCLEOTIDE SEQUENCE [LARGE SCALE GENOMIC DNA]</scope>
    <source>
        <strain evidence="4">Bchr_013</strain>
    </source>
</reference>
<keyword evidence="2 3" id="KW-0040">ANK repeat</keyword>
<proteinExistence type="predicted"/>
<feature type="repeat" description="ANK" evidence="3">
    <location>
        <begin position="193"/>
        <end position="225"/>
    </location>
</feature>
<dbReference type="SMART" id="SM00248">
    <property type="entry name" value="ANK"/>
    <property type="match status" value="8"/>
</dbReference>
<keyword evidence="5" id="KW-1185">Reference proteome</keyword>
<feature type="repeat" description="ANK" evidence="3">
    <location>
        <begin position="266"/>
        <end position="298"/>
    </location>
</feature>
<sequence length="501" mass="57110">MMVSVLKEKMKRIPTLTKQNVTAKTSGSVSGSTKGFKDFVLRREPEEDDGSFDNKEMLLQIERDYMEAAKRNDVATMTLLGKNVNHNAKNVHDRTALHFAVAGGHRDVVELLVKRKVRVDVADKYGITPLHLGAWFGHTDIMKMLVQEGANQKALNQEGMNILHCAAINNHIKVFEYIIDDLQMKEMDVQDKSGKKPFHLAAEHGSAEMVKKMMEENYQLSTTEKDNVTLSQAGESALLLACEGGHEDSAEVLLQAGYDVSILTKDGRSVLHRVCESGLTSLVKLLINNGADINRQNQRKQTALHIAAELGKADVVEMLLKANCDLTLQDKQGKTALGVAARGNYVIIVDMIIKAERYFIWKKDNAIHNDATREFPLTFKFDHKTENKQIRGIMWKLAYNQLKDNDWKKLAMEWHFTEPQIQAIEEQWIVQHHQNKYPQRDVLHIVDDSDFALLKELSGTRTQDVVNMASWGTDDKPECWKRDLRRLDFNWTQDHGWYPSF</sequence>
<dbReference type="AlphaFoldDB" id="A0A8X7XE50"/>
<dbReference type="SUPFAM" id="SSF48403">
    <property type="entry name" value="Ankyrin repeat"/>
    <property type="match status" value="1"/>
</dbReference>
<dbReference type="Pfam" id="PF00023">
    <property type="entry name" value="Ank"/>
    <property type="match status" value="1"/>
</dbReference>
<dbReference type="Pfam" id="PF12796">
    <property type="entry name" value="Ank_2"/>
    <property type="match status" value="2"/>
</dbReference>
<evidence type="ECO:0000256" key="3">
    <source>
        <dbReference type="PROSITE-ProRule" id="PRU00023"/>
    </source>
</evidence>
<evidence type="ECO:0000313" key="5">
    <source>
        <dbReference type="Proteomes" id="UP000886611"/>
    </source>
</evidence>